<feature type="domain" description="Calx-beta" evidence="4">
    <location>
        <begin position="21"/>
        <end position="103"/>
    </location>
</feature>
<dbReference type="Gene3D" id="2.60.40.2030">
    <property type="match status" value="1"/>
</dbReference>
<dbReference type="InterPro" id="IPR038081">
    <property type="entry name" value="CalX-like_sf"/>
</dbReference>
<keyword evidence="6" id="KW-1185">Reference proteome</keyword>
<comment type="caution">
    <text evidence="5">The sequence shown here is derived from an EMBL/GenBank/DDBJ whole genome shotgun (WGS) entry which is preliminary data.</text>
</comment>
<evidence type="ECO:0000256" key="1">
    <source>
        <dbReference type="ARBA" id="ARBA00022729"/>
    </source>
</evidence>
<dbReference type="RefSeq" id="WP_311353365.1">
    <property type="nucleotide sequence ID" value="NZ_JAVRHR010000020.1"/>
</dbReference>
<reference evidence="5 6" key="1">
    <citation type="submission" date="2023-09" db="EMBL/GenBank/DDBJ databases">
        <authorList>
            <person name="Rey-Velasco X."/>
        </authorList>
    </citation>
    <scope>NUCLEOTIDE SEQUENCE [LARGE SCALE GENOMIC DNA]</scope>
    <source>
        <strain evidence="5 6">F388</strain>
    </source>
</reference>
<dbReference type="EMBL" id="JAVRHR010000020">
    <property type="protein sequence ID" value="MDT0608631.1"/>
    <property type="molecule type" value="Genomic_DNA"/>
</dbReference>
<organism evidence="5 6">
    <name type="scientific">Croceitalea rosinachiae</name>
    <dbReference type="NCBI Taxonomy" id="3075596"/>
    <lineage>
        <taxon>Bacteria</taxon>
        <taxon>Pseudomonadati</taxon>
        <taxon>Bacteroidota</taxon>
        <taxon>Flavobacteriia</taxon>
        <taxon>Flavobacteriales</taxon>
        <taxon>Flavobacteriaceae</taxon>
        <taxon>Croceitalea</taxon>
    </lineage>
</organism>
<accession>A0ABU3AEL5</accession>
<dbReference type="SUPFAM" id="SSF141072">
    <property type="entry name" value="CalX-like"/>
    <property type="match status" value="1"/>
</dbReference>
<evidence type="ECO:0000259" key="4">
    <source>
        <dbReference type="Pfam" id="PF03160"/>
    </source>
</evidence>
<dbReference type="Pfam" id="PF03160">
    <property type="entry name" value="Calx-beta"/>
    <property type="match status" value="1"/>
</dbReference>
<feature type="non-terminal residue" evidence="5">
    <location>
        <position position="104"/>
    </location>
</feature>
<protein>
    <submittedName>
        <fullName evidence="5">Calx-beta domain-containing protein</fullName>
    </submittedName>
</protein>
<name>A0ABU3AEL5_9FLAO</name>
<gene>
    <name evidence="5" type="ORF">RM706_16470</name>
</gene>
<evidence type="ECO:0000313" key="6">
    <source>
        <dbReference type="Proteomes" id="UP001255246"/>
    </source>
</evidence>
<evidence type="ECO:0000256" key="3">
    <source>
        <dbReference type="ARBA" id="ARBA00022837"/>
    </source>
</evidence>
<sequence>MLDDTAVGTITDNDGNDPTEGIAVADFTVNEDAGTASFVISYTGNTVQDAFNVNFNVTDNTAINPDDYTVANTDTFVTFPAGTISGDTQSVTINIVDDMIIEDT</sequence>
<keyword evidence="3" id="KW-0106">Calcium</keyword>
<evidence type="ECO:0000256" key="2">
    <source>
        <dbReference type="ARBA" id="ARBA00022737"/>
    </source>
</evidence>
<dbReference type="Proteomes" id="UP001255246">
    <property type="component" value="Unassembled WGS sequence"/>
</dbReference>
<keyword evidence="2" id="KW-0677">Repeat</keyword>
<proteinExistence type="predicted"/>
<evidence type="ECO:0000313" key="5">
    <source>
        <dbReference type="EMBL" id="MDT0608631.1"/>
    </source>
</evidence>
<keyword evidence="1" id="KW-0732">Signal</keyword>
<dbReference type="InterPro" id="IPR003644">
    <property type="entry name" value="Calx_beta"/>
</dbReference>